<feature type="compositionally biased region" description="Gly residues" evidence="6">
    <location>
        <begin position="132"/>
        <end position="144"/>
    </location>
</feature>
<evidence type="ECO:0000256" key="2">
    <source>
        <dbReference type="ARBA" id="ARBA00010337"/>
    </source>
</evidence>
<dbReference type="Gene3D" id="1.20.120.1900">
    <property type="entry name" value="Gamma-tubulin complex, C-terminal domain"/>
    <property type="match status" value="1"/>
</dbReference>
<feature type="domain" description="Gamma tubulin complex component protein N-terminal" evidence="8">
    <location>
        <begin position="272"/>
        <end position="408"/>
    </location>
</feature>
<evidence type="ECO:0000313" key="10">
    <source>
        <dbReference type="Proteomes" id="UP001176521"/>
    </source>
</evidence>
<dbReference type="Pfam" id="PF17681">
    <property type="entry name" value="GCP_N_terminal"/>
    <property type="match status" value="3"/>
</dbReference>
<feature type="region of interest" description="Disordered" evidence="6">
    <location>
        <begin position="122"/>
        <end position="145"/>
    </location>
</feature>
<dbReference type="PANTHER" id="PTHR19302:SF13">
    <property type="entry name" value="GAMMA-TUBULIN COMPLEX COMPONENT 2"/>
    <property type="match status" value="1"/>
</dbReference>
<evidence type="ECO:0000256" key="4">
    <source>
        <dbReference type="ARBA" id="ARBA00022701"/>
    </source>
</evidence>
<feature type="region of interest" description="Disordered" evidence="6">
    <location>
        <begin position="190"/>
        <end position="241"/>
    </location>
</feature>
<evidence type="ECO:0000259" key="8">
    <source>
        <dbReference type="Pfam" id="PF17681"/>
    </source>
</evidence>
<dbReference type="GO" id="GO:0051011">
    <property type="term" value="F:microtubule minus-end binding"/>
    <property type="evidence" value="ECO:0007669"/>
    <property type="project" value="TreeGrafter"/>
</dbReference>
<feature type="compositionally biased region" description="Polar residues" evidence="6">
    <location>
        <begin position="52"/>
        <end position="61"/>
    </location>
</feature>
<feature type="compositionally biased region" description="Acidic residues" evidence="6">
    <location>
        <begin position="417"/>
        <end position="450"/>
    </location>
</feature>
<dbReference type="GO" id="GO:0043015">
    <property type="term" value="F:gamma-tubulin binding"/>
    <property type="evidence" value="ECO:0007669"/>
    <property type="project" value="InterPro"/>
</dbReference>
<keyword evidence="10" id="KW-1185">Reference proteome</keyword>
<reference evidence="9" key="1">
    <citation type="journal article" date="2023" name="PhytoFront">
        <title>Draft Genome Resources of Seven Strains of Tilletia horrida, Causal Agent of Kernel Smut of Rice.</title>
        <authorList>
            <person name="Khanal S."/>
            <person name="Antony Babu S."/>
            <person name="Zhou X.G."/>
        </authorList>
    </citation>
    <scope>NUCLEOTIDE SEQUENCE</scope>
    <source>
        <strain evidence="9">TX3</strain>
    </source>
</reference>
<sequence length="1145" mass="127332">MDHGIGPPETPLARTRTASRTARNVQLSESKLRKYSRNVAALQRSTRKARTTTDGPFSLSETDGENEGGAGTDNDAADRDPAAIASAQEADLIEERLFGTLTATTHVVSDRFNLPIGHILSRGNSSGTKTGLSGGGAAAGGSGAGPFSTADFVGGRAAMRRGGSGASGILGQTPDDSFIPESSFVHNPLNRRIPPPSPRIRQGQQDGAAARARKGKDKATAGARDMDRDPTLTLGSASAPAGTKTKAAAPAVTGDIIPLPQNDVEIQEALILDDILFVLMGIEGQYIHYAPSYDPANPADRLRGAKFTIDPTLDPSLKDLTERVLVLATLYTSVFAFVELESSLEYGTVIHALCASIREQLRDYETLVVQLEHQMETSPTFTLQKLWFYVHPTIRTLSLIHAVTAYIASITHADILEDDDDDSSDEEDDDEDDEDDDDDDDDSDDADSGSDADVLSGSEAERRKRRRRRRRRRQRERDELANDQSLERERRALLGLDEEEDDGAGGGKGGDRLGNGKEARLKGGIVRGGEVLSLLWDRMQKMSGDPTAHALYASLFLHASQPYVRTLVLWITTGHLSDTYSEFMVMEDARVTRASLESDPTDEYWERRYTLRDETVLANLERRKAYAALEAQAQAAGEEEIEAAAAVEGGWDEDLGLGLGLGAGALAAQQQGAGRGIFTGGAKIPGFLQPWKHKILLAGKYLNVIRECGIEVMGAPAAGGRAGTKDPAEADDGMDGAVVDGTLVWPSGLNGGMDALNGDDDVQVEMNTDEFFQRIEAAYQRANEALLRLLLHDQHIVARLRSLKHYFFLSQSDYFNSFLEQAKGELRKYVIPQKLRETTTTRLQTHLGMVLGSSSCVGFEDPYREDIRIEIAMEGAYDQLQRIAETKGGIEAARAQAEKKRAAKNKPEQYRLLELLQFDIAVKFPVSLIISKKNILRWQFVQRCIIHLKVSERQLAEVWLEHQEDVWREKTPSHPELQRWKTRVFQLRHRMMFFVQQVLAFVSFEIIEPNWRDLEAKMASVQTVDQLMRDHLGFLNTCRNECMLTDYRYLRFLRQLMRAIAVFCESRREFHEQLMKERMVMREHEISDSAGDRLKLADGVENYIRRIEESWEKNFKIFRDIVTLLSTTDNPAALPLSYRLQSAVV</sequence>
<dbReference type="GO" id="GO:0007020">
    <property type="term" value="P:microtubule nucleation"/>
    <property type="evidence" value="ECO:0007669"/>
    <property type="project" value="InterPro"/>
</dbReference>
<feature type="compositionally biased region" description="Low complexity" evidence="6">
    <location>
        <begin position="199"/>
        <end position="210"/>
    </location>
</feature>
<protein>
    <submittedName>
        <fullName evidence="9">Gamma tubulin complex Spc97/GCP2 subunit Alp4</fullName>
    </submittedName>
</protein>
<dbReference type="InterPro" id="IPR041470">
    <property type="entry name" value="GCP_N"/>
</dbReference>
<dbReference type="GO" id="GO:0031122">
    <property type="term" value="P:cytoplasmic microtubule organization"/>
    <property type="evidence" value="ECO:0007669"/>
    <property type="project" value="TreeGrafter"/>
</dbReference>
<comment type="caution">
    <text evidence="9">The sequence shown here is derived from an EMBL/GenBank/DDBJ whole genome shotgun (WGS) entry which is preliminary data.</text>
</comment>
<dbReference type="GO" id="GO:0005874">
    <property type="term" value="C:microtubule"/>
    <property type="evidence" value="ECO:0007669"/>
    <property type="project" value="UniProtKB-KW"/>
</dbReference>
<dbReference type="GO" id="GO:0000930">
    <property type="term" value="C:gamma-tubulin complex"/>
    <property type="evidence" value="ECO:0007669"/>
    <property type="project" value="TreeGrafter"/>
</dbReference>
<dbReference type="GO" id="GO:0051225">
    <property type="term" value="P:spindle assembly"/>
    <property type="evidence" value="ECO:0007669"/>
    <property type="project" value="TreeGrafter"/>
</dbReference>
<feature type="domain" description="Gamma tubulin complex component C-terminal" evidence="7">
    <location>
        <begin position="798"/>
        <end position="1140"/>
    </location>
</feature>
<evidence type="ECO:0000256" key="6">
    <source>
        <dbReference type="SAM" id="MobiDB-lite"/>
    </source>
</evidence>
<keyword evidence="4" id="KW-0493">Microtubule</keyword>
<dbReference type="GO" id="GO:0051321">
    <property type="term" value="P:meiotic cell cycle"/>
    <property type="evidence" value="ECO:0007669"/>
    <property type="project" value="TreeGrafter"/>
</dbReference>
<dbReference type="GO" id="GO:0044732">
    <property type="term" value="C:mitotic spindle pole body"/>
    <property type="evidence" value="ECO:0007669"/>
    <property type="project" value="TreeGrafter"/>
</dbReference>
<organism evidence="9 10">
    <name type="scientific">Tilletia horrida</name>
    <dbReference type="NCBI Taxonomy" id="155126"/>
    <lineage>
        <taxon>Eukaryota</taxon>
        <taxon>Fungi</taxon>
        <taxon>Dikarya</taxon>
        <taxon>Basidiomycota</taxon>
        <taxon>Ustilaginomycotina</taxon>
        <taxon>Exobasidiomycetes</taxon>
        <taxon>Tilletiales</taxon>
        <taxon>Tilletiaceae</taxon>
        <taxon>Tilletia</taxon>
    </lineage>
</organism>
<evidence type="ECO:0000256" key="1">
    <source>
        <dbReference type="ARBA" id="ARBA00004245"/>
    </source>
</evidence>
<name>A0AAN6GEP8_9BASI</name>
<dbReference type="InterPro" id="IPR007259">
    <property type="entry name" value="GCP"/>
</dbReference>
<feature type="compositionally biased region" description="Basic residues" evidence="6">
    <location>
        <begin position="463"/>
        <end position="474"/>
    </location>
</feature>
<dbReference type="PANTHER" id="PTHR19302">
    <property type="entry name" value="GAMMA TUBULIN COMPLEX PROTEIN"/>
    <property type="match status" value="1"/>
</dbReference>
<proteinExistence type="inferred from homology"/>
<evidence type="ECO:0000256" key="5">
    <source>
        <dbReference type="ARBA" id="ARBA00023212"/>
    </source>
</evidence>
<dbReference type="InterPro" id="IPR042241">
    <property type="entry name" value="GCP_C_sf"/>
</dbReference>
<accession>A0AAN6GEP8</accession>
<keyword evidence="5" id="KW-0206">Cytoskeleton</keyword>
<dbReference type="EMBL" id="JAPDMQ010000072">
    <property type="protein sequence ID" value="KAK0536693.1"/>
    <property type="molecule type" value="Genomic_DNA"/>
</dbReference>
<gene>
    <name evidence="9" type="primary">alp4</name>
    <name evidence="9" type="ORF">OC842_001877</name>
</gene>
<evidence type="ECO:0000259" key="7">
    <source>
        <dbReference type="Pfam" id="PF04130"/>
    </source>
</evidence>
<feature type="compositionally biased region" description="Low complexity" evidence="6">
    <location>
        <begin position="13"/>
        <end position="23"/>
    </location>
</feature>
<dbReference type="AlphaFoldDB" id="A0AAN6GEP8"/>
<evidence type="ECO:0000256" key="3">
    <source>
        <dbReference type="ARBA" id="ARBA00022490"/>
    </source>
</evidence>
<keyword evidence="3" id="KW-0963">Cytoplasm</keyword>
<dbReference type="InterPro" id="IPR040457">
    <property type="entry name" value="GCP_C"/>
</dbReference>
<feature type="domain" description="Gamma tubulin complex component protein N-terminal" evidence="8">
    <location>
        <begin position="527"/>
        <end position="616"/>
    </location>
</feature>
<feature type="compositionally biased region" description="Basic and acidic residues" evidence="6">
    <location>
        <begin position="475"/>
        <end position="492"/>
    </location>
</feature>
<dbReference type="Pfam" id="PF04130">
    <property type="entry name" value="GCP_C_terminal"/>
    <property type="match status" value="1"/>
</dbReference>
<dbReference type="GO" id="GO:0000278">
    <property type="term" value="P:mitotic cell cycle"/>
    <property type="evidence" value="ECO:0007669"/>
    <property type="project" value="TreeGrafter"/>
</dbReference>
<feature type="domain" description="Gamma tubulin complex component protein N-terminal" evidence="8">
    <location>
        <begin position="682"/>
        <end position="792"/>
    </location>
</feature>
<comment type="similarity">
    <text evidence="2">Belongs to the TUBGCP family.</text>
</comment>
<comment type="subcellular location">
    <subcellularLocation>
        <location evidence="1">Cytoplasm</location>
        <location evidence="1">Cytoskeleton</location>
    </subcellularLocation>
</comment>
<feature type="region of interest" description="Disordered" evidence="6">
    <location>
        <begin position="417"/>
        <end position="518"/>
    </location>
</feature>
<feature type="region of interest" description="Disordered" evidence="6">
    <location>
        <begin position="1"/>
        <end position="78"/>
    </location>
</feature>
<feature type="compositionally biased region" description="Basic and acidic residues" evidence="6">
    <location>
        <begin position="509"/>
        <end position="518"/>
    </location>
</feature>
<evidence type="ECO:0000313" key="9">
    <source>
        <dbReference type="EMBL" id="KAK0536693.1"/>
    </source>
</evidence>
<dbReference type="GO" id="GO:0000922">
    <property type="term" value="C:spindle pole"/>
    <property type="evidence" value="ECO:0007669"/>
    <property type="project" value="InterPro"/>
</dbReference>
<dbReference type="Proteomes" id="UP001176521">
    <property type="component" value="Unassembled WGS sequence"/>
</dbReference>